<dbReference type="AlphaFoldDB" id="A0A8X6SY74"/>
<accession>A0A8X6SY74</accession>
<proteinExistence type="predicted"/>
<organism evidence="1 2">
    <name type="scientific">Trichonephila clavipes</name>
    <name type="common">Golden silk orbweaver</name>
    <name type="synonym">Nephila clavipes</name>
    <dbReference type="NCBI Taxonomy" id="2585209"/>
    <lineage>
        <taxon>Eukaryota</taxon>
        <taxon>Metazoa</taxon>
        <taxon>Ecdysozoa</taxon>
        <taxon>Arthropoda</taxon>
        <taxon>Chelicerata</taxon>
        <taxon>Arachnida</taxon>
        <taxon>Araneae</taxon>
        <taxon>Araneomorphae</taxon>
        <taxon>Entelegynae</taxon>
        <taxon>Araneoidea</taxon>
        <taxon>Nephilidae</taxon>
        <taxon>Trichonephila</taxon>
    </lineage>
</organism>
<sequence>MNVYEYIVLLRHGSTRNNHLATSPLMGLVEGKERWKALDHFKVLSLKIGMEPSQIVLSPEWCSWLRLTTGVHLAYCYGKFEDLDPRPSDRWH</sequence>
<dbReference type="EMBL" id="BMAU01021353">
    <property type="protein sequence ID" value="GFY19798.1"/>
    <property type="molecule type" value="Genomic_DNA"/>
</dbReference>
<keyword evidence="2" id="KW-1185">Reference proteome</keyword>
<reference evidence="1" key="1">
    <citation type="submission" date="2020-08" db="EMBL/GenBank/DDBJ databases">
        <title>Multicomponent nature underlies the extraordinary mechanical properties of spider dragline silk.</title>
        <authorList>
            <person name="Kono N."/>
            <person name="Nakamura H."/>
            <person name="Mori M."/>
            <person name="Yoshida Y."/>
            <person name="Ohtoshi R."/>
            <person name="Malay A.D."/>
            <person name="Moran D.A.P."/>
            <person name="Tomita M."/>
            <person name="Numata K."/>
            <person name="Arakawa K."/>
        </authorList>
    </citation>
    <scope>NUCLEOTIDE SEQUENCE</scope>
</reference>
<name>A0A8X6SY74_TRICX</name>
<dbReference type="Proteomes" id="UP000887159">
    <property type="component" value="Unassembled WGS sequence"/>
</dbReference>
<protein>
    <recommendedName>
        <fullName evidence="3">Phosphoglycerate mutase</fullName>
    </recommendedName>
</protein>
<evidence type="ECO:0008006" key="3">
    <source>
        <dbReference type="Google" id="ProtNLM"/>
    </source>
</evidence>
<comment type="caution">
    <text evidence="1">The sequence shown here is derived from an EMBL/GenBank/DDBJ whole genome shotgun (WGS) entry which is preliminary data.</text>
</comment>
<gene>
    <name evidence="1" type="ORF">TNCV_4649681</name>
</gene>
<evidence type="ECO:0000313" key="2">
    <source>
        <dbReference type="Proteomes" id="UP000887159"/>
    </source>
</evidence>
<evidence type="ECO:0000313" key="1">
    <source>
        <dbReference type="EMBL" id="GFY19798.1"/>
    </source>
</evidence>